<name>A0A974SK59_9HYPH</name>
<dbReference type="Proteomes" id="UP000596427">
    <property type="component" value="Chromosome"/>
</dbReference>
<dbReference type="RefSeq" id="WP_203194827.1">
    <property type="nucleotide sequence ID" value="NZ_CP063362.1"/>
</dbReference>
<sequence length="68" mass="7349">MSATHIEVMSLRGPQGFNAAINEAAARESLRPSDFVRRAILERIERAGVTPPAVKPFAPRHSPENGGL</sequence>
<keyword evidence="2" id="KW-1185">Reference proteome</keyword>
<proteinExistence type="predicted"/>
<dbReference type="KEGG" id="xdi:EZH22_05980"/>
<evidence type="ECO:0000313" key="2">
    <source>
        <dbReference type="Proteomes" id="UP000596427"/>
    </source>
</evidence>
<evidence type="ECO:0000313" key="1">
    <source>
        <dbReference type="EMBL" id="QRG07914.1"/>
    </source>
</evidence>
<reference evidence="1 2" key="1">
    <citation type="submission" date="2020-10" db="EMBL/GenBank/DDBJ databases">
        <title>Degradation of 1,4-Dioxane by Xanthobacter sp. YN2, via a Novel Group-2 Soluble Di-Iron Monooxygenase.</title>
        <authorList>
            <person name="Ma F."/>
            <person name="Wang Y."/>
            <person name="Yang J."/>
            <person name="Guo H."/>
            <person name="Su D."/>
            <person name="Yu L."/>
        </authorList>
    </citation>
    <scope>NUCLEOTIDE SEQUENCE [LARGE SCALE GENOMIC DNA]</scope>
    <source>
        <strain evidence="1 2">YN2</strain>
    </source>
</reference>
<dbReference type="AlphaFoldDB" id="A0A974SK59"/>
<gene>
    <name evidence="1" type="ORF">EZH22_05980</name>
</gene>
<dbReference type="EMBL" id="CP063362">
    <property type="protein sequence ID" value="QRG07914.1"/>
    <property type="molecule type" value="Genomic_DNA"/>
</dbReference>
<protein>
    <submittedName>
        <fullName evidence="1">Uncharacterized protein</fullName>
    </submittedName>
</protein>
<accession>A0A974SK59</accession>
<organism evidence="1 2">
    <name type="scientific">Xanthobacter dioxanivorans</name>
    <dbReference type="NCBI Taxonomy" id="2528964"/>
    <lineage>
        <taxon>Bacteria</taxon>
        <taxon>Pseudomonadati</taxon>
        <taxon>Pseudomonadota</taxon>
        <taxon>Alphaproteobacteria</taxon>
        <taxon>Hyphomicrobiales</taxon>
        <taxon>Xanthobacteraceae</taxon>
        <taxon>Xanthobacter</taxon>
    </lineage>
</organism>